<feature type="domain" description="Spore protein YkvP/CgeB glycosyl transferase-like" evidence="1">
    <location>
        <begin position="186"/>
        <end position="291"/>
    </location>
</feature>
<dbReference type="Gene3D" id="3.40.50.2000">
    <property type="entry name" value="Glycogen Phosphorylase B"/>
    <property type="match status" value="1"/>
</dbReference>
<dbReference type="SUPFAM" id="SSF53756">
    <property type="entry name" value="UDP-Glycosyltransferase/glycogen phosphorylase"/>
    <property type="match status" value="1"/>
</dbReference>
<name>A0AAW8MI63_9PSED</name>
<dbReference type="RefSeq" id="WP_265033047.1">
    <property type="nucleotide sequence ID" value="NZ_JAVDVC010000014.1"/>
</dbReference>
<accession>A0AAW8MI63</accession>
<evidence type="ECO:0000313" key="2">
    <source>
        <dbReference type="EMBL" id="MDR6961338.1"/>
    </source>
</evidence>
<dbReference type="AlphaFoldDB" id="A0AAW8MI63"/>
<comment type="caution">
    <text evidence="2">The sequence shown here is derived from an EMBL/GenBank/DDBJ whole genome shotgun (WGS) entry which is preliminary data.</text>
</comment>
<evidence type="ECO:0000313" key="3">
    <source>
        <dbReference type="Proteomes" id="UP001252613"/>
    </source>
</evidence>
<protein>
    <submittedName>
        <fullName evidence="2">Glycosyltransferase involved in cell wall biosynthesis</fullName>
    </submittedName>
</protein>
<proteinExistence type="predicted"/>
<sequence length="327" mass="37362">MKVMLLVMDEQRVILDRLYAVVQENCDDCTIYRLSKQQQLNLGRFLASVNYEDFDRVVIFSRVKRLAPQLSVLKCIPGLIFLEHDAYQNYMPESKYKGVYSRLYRRLPSCRALVSGAVVARRMQAEGIDAVFVSKGYDEQMLHNIGGVRDIPAGFLGSLKSTEYARRKALLESLARRTGMLVTRTQSGSEYLETLNRIKIFVSADLGMGEFMIKNFEAMACGCVLLAWSQGEEDQLLGFEDMENIVFYRSEDEAVQKLELLQRDQALAARIAAKGQAFAESRYSFARVGQALATEIQREMRPWQAPSALIRWWVNLRYGMKVPEQTT</sequence>
<evidence type="ECO:0000259" key="1">
    <source>
        <dbReference type="Pfam" id="PF13524"/>
    </source>
</evidence>
<dbReference type="Proteomes" id="UP001252613">
    <property type="component" value="Unassembled WGS sequence"/>
</dbReference>
<reference evidence="2" key="1">
    <citation type="submission" date="2023-07" db="EMBL/GenBank/DDBJ databases">
        <title>Sorghum-associated microbial communities from plants grown in Nebraska, USA.</title>
        <authorList>
            <person name="Schachtman D."/>
        </authorList>
    </citation>
    <scope>NUCLEOTIDE SEQUENCE</scope>
    <source>
        <strain evidence="2">3432</strain>
    </source>
</reference>
<dbReference type="InterPro" id="IPR055259">
    <property type="entry name" value="YkvP/CgeB_Glyco_trans-like"/>
</dbReference>
<dbReference type="EMBL" id="JAVDVC010000014">
    <property type="protein sequence ID" value="MDR6961338.1"/>
    <property type="molecule type" value="Genomic_DNA"/>
</dbReference>
<gene>
    <name evidence="2" type="ORF">J2W43_005351</name>
</gene>
<organism evidence="2 3">
    <name type="scientific">Pseudomonas brassicacearum</name>
    <dbReference type="NCBI Taxonomy" id="930166"/>
    <lineage>
        <taxon>Bacteria</taxon>
        <taxon>Pseudomonadati</taxon>
        <taxon>Pseudomonadota</taxon>
        <taxon>Gammaproteobacteria</taxon>
        <taxon>Pseudomonadales</taxon>
        <taxon>Pseudomonadaceae</taxon>
        <taxon>Pseudomonas</taxon>
    </lineage>
</organism>
<dbReference type="Pfam" id="PF13524">
    <property type="entry name" value="Glyco_trans_1_2"/>
    <property type="match status" value="1"/>
</dbReference>